<dbReference type="RefSeq" id="WP_381200147.1">
    <property type="nucleotide sequence ID" value="NZ_JBHSFE010000021.1"/>
</dbReference>
<evidence type="ECO:0000313" key="2">
    <source>
        <dbReference type="Proteomes" id="UP001595993"/>
    </source>
</evidence>
<reference evidence="2" key="1">
    <citation type="journal article" date="2019" name="Int. J. Syst. Evol. Microbiol.">
        <title>The Global Catalogue of Microorganisms (GCM) 10K type strain sequencing project: providing services to taxonomists for standard genome sequencing and annotation.</title>
        <authorList>
            <consortium name="The Broad Institute Genomics Platform"/>
            <consortium name="The Broad Institute Genome Sequencing Center for Infectious Disease"/>
            <person name="Wu L."/>
            <person name="Ma J."/>
        </authorList>
    </citation>
    <scope>NUCLEOTIDE SEQUENCE [LARGE SCALE GENOMIC DNA]</scope>
    <source>
        <strain evidence="2">CGMCC 4.7139</strain>
    </source>
</reference>
<dbReference type="Proteomes" id="UP001595993">
    <property type="component" value="Unassembled WGS sequence"/>
</dbReference>
<proteinExistence type="predicted"/>
<sequence length="61" mass="6322">MHGLELIHLADPPGTSGHAVSPCVQEPLAPGSGFLDCEFVVLTETVNGSFLVGITSDDLDD</sequence>
<name>A0ABV9GBB6_9ACTN</name>
<organism evidence="1 2">
    <name type="scientific">Streptomyces maoxianensis</name>
    <dbReference type="NCBI Taxonomy" id="1459942"/>
    <lineage>
        <taxon>Bacteria</taxon>
        <taxon>Bacillati</taxon>
        <taxon>Actinomycetota</taxon>
        <taxon>Actinomycetes</taxon>
        <taxon>Kitasatosporales</taxon>
        <taxon>Streptomycetaceae</taxon>
        <taxon>Streptomyces</taxon>
    </lineage>
</organism>
<evidence type="ECO:0000313" key="1">
    <source>
        <dbReference type="EMBL" id="MFC4611252.1"/>
    </source>
</evidence>
<dbReference type="EMBL" id="JBHSFE010000021">
    <property type="protein sequence ID" value="MFC4611252.1"/>
    <property type="molecule type" value="Genomic_DNA"/>
</dbReference>
<comment type="caution">
    <text evidence="1">The sequence shown here is derived from an EMBL/GenBank/DDBJ whole genome shotgun (WGS) entry which is preliminary data.</text>
</comment>
<keyword evidence="2" id="KW-1185">Reference proteome</keyword>
<gene>
    <name evidence="1" type="ORF">ACFO9E_26160</name>
</gene>
<protein>
    <submittedName>
        <fullName evidence="1">DUF5959 family protein</fullName>
    </submittedName>
</protein>
<accession>A0ABV9GBB6</accession>